<evidence type="ECO:0000259" key="4">
    <source>
        <dbReference type="SMART" id="SM00822"/>
    </source>
</evidence>
<dbReference type="GO" id="GO:0016491">
    <property type="term" value="F:oxidoreductase activity"/>
    <property type="evidence" value="ECO:0007669"/>
    <property type="project" value="UniProtKB-KW"/>
</dbReference>
<dbReference type="AlphaFoldDB" id="A0A7W7KBL8"/>
<evidence type="ECO:0000313" key="5">
    <source>
        <dbReference type="EMBL" id="MBB4859284.1"/>
    </source>
</evidence>
<proteinExistence type="inferred from homology"/>
<evidence type="ECO:0000256" key="3">
    <source>
        <dbReference type="RuleBase" id="RU000363"/>
    </source>
</evidence>
<dbReference type="InterPro" id="IPR002347">
    <property type="entry name" value="SDR_fam"/>
</dbReference>
<protein>
    <submittedName>
        <fullName evidence="5">NAD(P)-dependent dehydrogenase (Short-subunit alcohol dehydrogenase family)</fullName>
    </submittedName>
</protein>
<dbReference type="Proteomes" id="UP000555448">
    <property type="component" value="Unassembled WGS sequence"/>
</dbReference>
<accession>A0A7W7KBL8</accession>
<dbReference type="RefSeq" id="WP_221420000.1">
    <property type="nucleotide sequence ID" value="NZ_JACHLR010000010.1"/>
</dbReference>
<dbReference type="PRINTS" id="PR00081">
    <property type="entry name" value="GDHRDH"/>
</dbReference>
<dbReference type="SMART" id="SM00822">
    <property type="entry name" value="PKS_KR"/>
    <property type="match status" value="1"/>
</dbReference>
<keyword evidence="2" id="KW-0560">Oxidoreductase</keyword>
<organism evidence="5 6">
    <name type="scientific">Novosphingobium chloroacetimidivorans</name>
    <dbReference type="NCBI Taxonomy" id="1428314"/>
    <lineage>
        <taxon>Bacteria</taxon>
        <taxon>Pseudomonadati</taxon>
        <taxon>Pseudomonadota</taxon>
        <taxon>Alphaproteobacteria</taxon>
        <taxon>Sphingomonadales</taxon>
        <taxon>Sphingomonadaceae</taxon>
        <taxon>Novosphingobium</taxon>
    </lineage>
</organism>
<evidence type="ECO:0000256" key="1">
    <source>
        <dbReference type="ARBA" id="ARBA00006484"/>
    </source>
</evidence>
<name>A0A7W7KBL8_9SPHN</name>
<sequence length="280" mass="30245">MSRTVLITGAATGIGRETVLRFAGAGWNVVATTRRPDSIPPEDLMPGVQGVAMDVTQPDQIASAIEAAIEEFGGIDVVVNNAGFGEFGVFEAVSTEKIRASFEVNVLGVMNVMRAMLPHFRERQSGVFVNISSAGGIVGMPAMSVYLTTKFALEGFSESVWFELASQGVAVKLVEPGGVETPFLGKIMDTRRANPAHDDYAAFVAHNDHVMSQLAWPRSTPIEIADIVFDAATDGTSRLRYFAGPGVAHMVSARHTFDDERYEIFMRAEFDALSKLPDLV</sequence>
<dbReference type="EMBL" id="JACHLR010000010">
    <property type="protein sequence ID" value="MBB4859284.1"/>
    <property type="molecule type" value="Genomic_DNA"/>
</dbReference>
<feature type="domain" description="Ketoreductase" evidence="4">
    <location>
        <begin position="3"/>
        <end position="177"/>
    </location>
</feature>
<dbReference type="InterPro" id="IPR051911">
    <property type="entry name" value="SDR_oxidoreductase"/>
</dbReference>
<dbReference type="PANTHER" id="PTHR43976">
    <property type="entry name" value="SHORT CHAIN DEHYDROGENASE"/>
    <property type="match status" value="1"/>
</dbReference>
<dbReference type="InterPro" id="IPR057326">
    <property type="entry name" value="KR_dom"/>
</dbReference>
<dbReference type="CDD" id="cd05374">
    <property type="entry name" value="17beta-HSD-like_SDR_c"/>
    <property type="match status" value="1"/>
</dbReference>
<dbReference type="Pfam" id="PF00106">
    <property type="entry name" value="adh_short"/>
    <property type="match status" value="1"/>
</dbReference>
<evidence type="ECO:0000256" key="2">
    <source>
        <dbReference type="ARBA" id="ARBA00023002"/>
    </source>
</evidence>
<comment type="caution">
    <text evidence="5">The sequence shown here is derived from an EMBL/GenBank/DDBJ whole genome shotgun (WGS) entry which is preliminary data.</text>
</comment>
<reference evidence="5 6" key="1">
    <citation type="submission" date="2020-08" db="EMBL/GenBank/DDBJ databases">
        <title>Functional genomics of gut bacteria from endangered species of beetles.</title>
        <authorList>
            <person name="Carlos-Shanley C."/>
        </authorList>
    </citation>
    <scope>NUCLEOTIDE SEQUENCE [LARGE SCALE GENOMIC DNA]</scope>
    <source>
        <strain evidence="5 6">S00245</strain>
    </source>
</reference>
<dbReference type="PANTHER" id="PTHR43976:SF16">
    <property type="entry name" value="SHORT-CHAIN DEHYDROGENASE_REDUCTASE FAMILY PROTEIN"/>
    <property type="match status" value="1"/>
</dbReference>
<comment type="similarity">
    <text evidence="1 3">Belongs to the short-chain dehydrogenases/reductases (SDR) family.</text>
</comment>
<dbReference type="Gene3D" id="3.40.50.720">
    <property type="entry name" value="NAD(P)-binding Rossmann-like Domain"/>
    <property type="match status" value="1"/>
</dbReference>
<dbReference type="InterPro" id="IPR036291">
    <property type="entry name" value="NAD(P)-bd_dom_sf"/>
</dbReference>
<dbReference type="PRINTS" id="PR00080">
    <property type="entry name" value="SDRFAMILY"/>
</dbReference>
<keyword evidence="6" id="KW-1185">Reference proteome</keyword>
<gene>
    <name evidence="5" type="ORF">HNO88_002613</name>
</gene>
<dbReference type="SUPFAM" id="SSF51735">
    <property type="entry name" value="NAD(P)-binding Rossmann-fold domains"/>
    <property type="match status" value="1"/>
</dbReference>
<evidence type="ECO:0000313" key="6">
    <source>
        <dbReference type="Proteomes" id="UP000555448"/>
    </source>
</evidence>